<feature type="transmembrane region" description="Helical" evidence="7">
    <location>
        <begin position="143"/>
        <end position="161"/>
    </location>
</feature>
<dbReference type="PANTHER" id="PTHR47089:SF1">
    <property type="entry name" value="GUANOSINE ABC TRANSPORTER PERMEASE PROTEIN NUPP"/>
    <property type="match status" value="1"/>
</dbReference>
<gene>
    <name evidence="8" type="ORF">BJ971_000368</name>
</gene>
<feature type="transmembrane region" description="Helical" evidence="7">
    <location>
        <begin position="375"/>
        <end position="392"/>
    </location>
</feature>
<evidence type="ECO:0000256" key="2">
    <source>
        <dbReference type="ARBA" id="ARBA00022475"/>
    </source>
</evidence>
<comment type="caution">
    <text evidence="8">The sequence shown here is derived from an EMBL/GenBank/DDBJ whole genome shotgun (WGS) entry which is preliminary data.</text>
</comment>
<dbReference type="PANTHER" id="PTHR47089">
    <property type="entry name" value="ABC TRANSPORTER, PERMEASE PROTEIN"/>
    <property type="match status" value="1"/>
</dbReference>
<dbReference type="GO" id="GO:0022857">
    <property type="term" value="F:transmembrane transporter activity"/>
    <property type="evidence" value="ECO:0007669"/>
    <property type="project" value="InterPro"/>
</dbReference>
<sequence length="444" mass="45387">MTTDGPVGAPKPPADEPATEPATDAKSAPAAAAGKEKPGDGDSFMSHFLHNLWSANTVTVTVLSIVLALLIGAILIIVSDPAVLETFSYLTARPADAINASWDAVSNAYADLFKGAIVDPAAIEAWANGTGTLKQVFFPISETLTYAAPLVFTGLSVALAFRGGLFNIGGQGQAIIGTIFAALAGFLLPLPPVIHLLAALAAGLLGGALWGFVPGILKARTGAHEVIVTIMLNYTANLFLSWLILQKGIQATGRSDAISEPVDSSAQLSSVGGELRVNLGIVLAVLTTAAVAWLLNRSSFGFELRAVGANPAAAKTAGISVGRTYTLLMVAAGGLAGLGGATQVLGTAHALTTQVAGNIGFDGLLVALLGRNRPWGTLLAAILFGALRAGGNRMQSFSGISLELVTVLQALIVIFIAAPALVKAIFHLRAARSARLGASMAKGW</sequence>
<dbReference type="Pfam" id="PF02653">
    <property type="entry name" value="BPD_transp_2"/>
    <property type="match status" value="1"/>
</dbReference>
<evidence type="ECO:0000256" key="3">
    <source>
        <dbReference type="ARBA" id="ARBA00022692"/>
    </source>
</evidence>
<evidence type="ECO:0000256" key="1">
    <source>
        <dbReference type="ARBA" id="ARBA00004651"/>
    </source>
</evidence>
<comment type="subcellular location">
    <subcellularLocation>
        <location evidence="1">Cell membrane</location>
        <topology evidence="1">Multi-pass membrane protein</topology>
    </subcellularLocation>
</comment>
<feature type="compositionally biased region" description="Low complexity" evidence="6">
    <location>
        <begin position="19"/>
        <end position="33"/>
    </location>
</feature>
<protein>
    <submittedName>
        <fullName evidence="8">Simple sugar transport system permease protein</fullName>
    </submittedName>
</protein>
<keyword evidence="3 7" id="KW-0812">Transmembrane</keyword>
<dbReference type="GO" id="GO:0005886">
    <property type="term" value="C:plasma membrane"/>
    <property type="evidence" value="ECO:0007669"/>
    <property type="project" value="UniProtKB-SubCell"/>
</dbReference>
<organism evidence="8 9">
    <name type="scientific">Actinoplanes digitatis</name>
    <dbReference type="NCBI Taxonomy" id="1868"/>
    <lineage>
        <taxon>Bacteria</taxon>
        <taxon>Bacillati</taxon>
        <taxon>Actinomycetota</taxon>
        <taxon>Actinomycetes</taxon>
        <taxon>Micromonosporales</taxon>
        <taxon>Micromonosporaceae</taxon>
        <taxon>Actinoplanes</taxon>
    </lineage>
</organism>
<name>A0A7W7HS47_9ACTN</name>
<feature type="transmembrane region" description="Helical" evidence="7">
    <location>
        <begin position="225"/>
        <end position="245"/>
    </location>
</feature>
<keyword evidence="8" id="KW-0813">Transport</keyword>
<dbReference type="Proteomes" id="UP000578112">
    <property type="component" value="Unassembled WGS sequence"/>
</dbReference>
<keyword evidence="2" id="KW-1003">Cell membrane</keyword>
<evidence type="ECO:0000256" key="5">
    <source>
        <dbReference type="ARBA" id="ARBA00023136"/>
    </source>
</evidence>
<feature type="transmembrane region" description="Helical" evidence="7">
    <location>
        <begin position="277"/>
        <end position="295"/>
    </location>
</feature>
<evidence type="ECO:0000256" key="4">
    <source>
        <dbReference type="ARBA" id="ARBA00022989"/>
    </source>
</evidence>
<dbReference type="InterPro" id="IPR001851">
    <property type="entry name" value="ABC_transp_permease"/>
</dbReference>
<feature type="transmembrane region" description="Helical" evidence="7">
    <location>
        <begin position="404"/>
        <end position="426"/>
    </location>
</feature>
<keyword evidence="8" id="KW-0762">Sugar transport</keyword>
<reference evidence="8 9" key="1">
    <citation type="submission" date="2020-08" db="EMBL/GenBank/DDBJ databases">
        <title>Sequencing the genomes of 1000 actinobacteria strains.</title>
        <authorList>
            <person name="Klenk H.-P."/>
        </authorList>
    </citation>
    <scope>NUCLEOTIDE SEQUENCE [LARGE SCALE GENOMIC DNA]</scope>
    <source>
        <strain evidence="8 9">DSM 43149</strain>
    </source>
</reference>
<feature type="transmembrane region" description="Helical" evidence="7">
    <location>
        <begin position="168"/>
        <end position="188"/>
    </location>
</feature>
<keyword evidence="5 7" id="KW-0472">Membrane</keyword>
<dbReference type="AlphaFoldDB" id="A0A7W7HS47"/>
<proteinExistence type="predicted"/>
<feature type="transmembrane region" description="Helical" evidence="7">
    <location>
        <begin position="194"/>
        <end position="213"/>
    </location>
</feature>
<evidence type="ECO:0000256" key="6">
    <source>
        <dbReference type="SAM" id="MobiDB-lite"/>
    </source>
</evidence>
<keyword evidence="9" id="KW-1185">Reference proteome</keyword>
<dbReference type="EMBL" id="JACHNH010000001">
    <property type="protein sequence ID" value="MBB4759812.1"/>
    <property type="molecule type" value="Genomic_DNA"/>
</dbReference>
<evidence type="ECO:0000256" key="7">
    <source>
        <dbReference type="SAM" id="Phobius"/>
    </source>
</evidence>
<keyword evidence="4 7" id="KW-1133">Transmembrane helix</keyword>
<evidence type="ECO:0000313" key="8">
    <source>
        <dbReference type="EMBL" id="MBB4759812.1"/>
    </source>
</evidence>
<feature type="transmembrane region" description="Helical" evidence="7">
    <location>
        <begin position="53"/>
        <end position="78"/>
    </location>
</feature>
<evidence type="ECO:0000313" key="9">
    <source>
        <dbReference type="Proteomes" id="UP000578112"/>
    </source>
</evidence>
<feature type="region of interest" description="Disordered" evidence="6">
    <location>
        <begin position="1"/>
        <end position="39"/>
    </location>
</feature>
<accession>A0A7W7HS47</accession>
<dbReference type="CDD" id="cd06580">
    <property type="entry name" value="TM_PBP1_transp_TpRbsC_like"/>
    <property type="match status" value="1"/>
</dbReference>